<proteinExistence type="predicted"/>
<keyword evidence="2" id="KW-1185">Reference proteome</keyword>
<dbReference type="AlphaFoldDB" id="A0A9P0W175"/>
<protein>
    <submittedName>
        <fullName evidence="1">Uncharacterized protein</fullName>
    </submittedName>
</protein>
<dbReference type="Proteomes" id="UP000837801">
    <property type="component" value="Unassembled WGS sequence"/>
</dbReference>
<gene>
    <name evidence="1" type="ORF">CLIB1423_32S00914</name>
</gene>
<sequence length="113" mass="12721">MSFLVDRFEKISNGAIYGAHIVFNCLVGSGTIILDVSNFIERASPCQGYVDEPRQCCSRSIMSQNDHMPHRRTILAIHDRALLSLFSLVVYNAKNKININITNQIVYFSDGLL</sequence>
<reference evidence="1" key="1">
    <citation type="submission" date="2022-03" db="EMBL/GenBank/DDBJ databases">
        <authorList>
            <person name="Legras J.-L."/>
            <person name="Devillers H."/>
            <person name="Grondin C."/>
        </authorList>
    </citation>
    <scope>NUCLEOTIDE SEQUENCE</scope>
    <source>
        <strain evidence="1">CLIB 1423</strain>
    </source>
</reference>
<evidence type="ECO:0000313" key="2">
    <source>
        <dbReference type="Proteomes" id="UP000837801"/>
    </source>
</evidence>
<dbReference type="EMBL" id="CAKXYY010000032">
    <property type="protein sequence ID" value="CAH2355737.1"/>
    <property type="molecule type" value="Genomic_DNA"/>
</dbReference>
<organism evidence="1 2">
    <name type="scientific">[Candida] railenensis</name>
    <dbReference type="NCBI Taxonomy" id="45579"/>
    <lineage>
        <taxon>Eukaryota</taxon>
        <taxon>Fungi</taxon>
        <taxon>Dikarya</taxon>
        <taxon>Ascomycota</taxon>
        <taxon>Saccharomycotina</taxon>
        <taxon>Pichiomycetes</taxon>
        <taxon>Debaryomycetaceae</taxon>
        <taxon>Kurtzmaniella</taxon>
    </lineage>
</organism>
<comment type="caution">
    <text evidence="1">The sequence shown here is derived from an EMBL/GenBank/DDBJ whole genome shotgun (WGS) entry which is preliminary data.</text>
</comment>
<name>A0A9P0W175_9ASCO</name>
<accession>A0A9P0W175</accession>
<evidence type="ECO:0000313" key="1">
    <source>
        <dbReference type="EMBL" id="CAH2355737.1"/>
    </source>
</evidence>